<reference evidence="6 7" key="1">
    <citation type="submission" date="2023-10" db="EMBL/GenBank/DDBJ databases">
        <title>Draft Genome Sequence of Candida saopaulonensis from a very Premature Infant with Sepsis.</title>
        <authorList>
            <person name="Ning Y."/>
            <person name="Dai R."/>
            <person name="Xiao M."/>
            <person name="Xu Y."/>
            <person name="Yan Q."/>
            <person name="Zhang L."/>
        </authorList>
    </citation>
    <scope>NUCLEOTIDE SEQUENCE [LARGE SCALE GENOMIC DNA]</scope>
    <source>
        <strain evidence="6 7">19XY460</strain>
    </source>
</reference>
<dbReference type="GO" id="GO:0005635">
    <property type="term" value="C:nuclear envelope"/>
    <property type="evidence" value="ECO:0007669"/>
    <property type="project" value="TreeGrafter"/>
</dbReference>
<dbReference type="InterPro" id="IPR016024">
    <property type="entry name" value="ARM-type_fold"/>
</dbReference>
<feature type="domain" description="Importin N-terminal" evidence="5">
    <location>
        <begin position="25"/>
        <end position="105"/>
    </location>
</feature>
<evidence type="ECO:0000259" key="5">
    <source>
        <dbReference type="PROSITE" id="PS50166"/>
    </source>
</evidence>
<dbReference type="GO" id="GO:0006606">
    <property type="term" value="P:protein import into nucleus"/>
    <property type="evidence" value="ECO:0007669"/>
    <property type="project" value="TreeGrafter"/>
</dbReference>
<dbReference type="Proteomes" id="UP001338582">
    <property type="component" value="Chromosome 7"/>
</dbReference>
<dbReference type="RefSeq" id="XP_062880024.1">
    <property type="nucleotide sequence ID" value="XM_063023954.1"/>
</dbReference>
<proteinExistence type="predicted"/>
<dbReference type="Gene3D" id="1.25.10.10">
    <property type="entry name" value="Leucine-rich Repeat Variant"/>
    <property type="match status" value="1"/>
</dbReference>
<feature type="compositionally biased region" description="Acidic residues" evidence="4">
    <location>
        <begin position="945"/>
        <end position="967"/>
    </location>
</feature>
<sequence>MAETTRLVRLVIDQTSPDNNTRKAAELAFTDYVRENPSTAAFELVMAATVPEDQLPLDVRQSCLLHLKRIVPKYWSLAFQLFVGPPIAQDLKAMIRQNLILLATSSPHSKIRLSSAYVIVQIAGSDFPDEWPELLPRLYELAVKYDNHVAVSGSLTVLSDLFDDIITEEQFWEGGYGREFLSLISNVLSLEQLGLESKISALQLYSTVFSTLLSVQAMQLKERKEATLVHVQSFSALLLSLTQKSIATSNASLSILLVELQLRARIYMVLEDILGSFFKQVPQEVKQSLLTALAEDFVNVSQIFREVFVPEQITAQFTKTDELRDPQDPVTLLVPNLLEILSLLQQKVPLSDSWSSDAFNLFTSSLAAYSVMPARTLGNYESDFNTFVTDSTELSGTTSIRDSISEFLSNLNQKDSVRIFEIVNTMDTGSDWKHKEACLVVTEGLFLNENIATLGKNIPIATCLSQLSRLFSAPLNFPFVCARAFFVIPRLMDRFSSQISVASYASVELKKMLEFAKASIGTDEAGIVIASALISVTLWKNIDNFSISQVDVSIQDLIFHLCNLLVEDSEEDTLPVLIEAISAAIGISDERAQTVQIDSSGVSVIELIMKISFKEAANVQLIVDATECLESFLEDLSIANYLQVCEKCVPYLMQQISASLVKTPVEYTPELSLQLEMLCIIISQFPSDSGSQQFPPQLFSFVFPSTSKLIMNSNDDEILQKAAEVFNAVIQKAPELVVEYKDEETGSSGTEVLLAISSKFLSPELSDSAAMNCGLTVISLFENFQKYLNDEFFYQLLQATVRRLVIAKSIVTTENLIMVFCKLVLSTSPDLVIQALTSMKIVDEQNVAHDGLELVMPIWLNNFEVTRGFEKIKQNVLALGKIFSVDDSRLSRLIVNGDIIPYDGDLIITRSMAKNMPENYTRIPAPQKILLLLAGELAFQCQQPDPEDYLPDETNEGDDDSDWEEMDDIGVPNYEKLKSYVMSDGEDEPSSQDQGIKEILVQFFKECLSKNLGNFSVYYEALSDQDKTVITENVVF</sequence>
<gene>
    <name evidence="6" type="ORF">PUMCH_005043</name>
</gene>
<comment type="subcellular location">
    <subcellularLocation>
        <location evidence="1">Nucleus</location>
    </subcellularLocation>
</comment>
<evidence type="ECO:0000256" key="2">
    <source>
        <dbReference type="ARBA" id="ARBA00022448"/>
    </source>
</evidence>
<evidence type="ECO:0000256" key="1">
    <source>
        <dbReference type="ARBA" id="ARBA00004123"/>
    </source>
</evidence>
<evidence type="ECO:0000313" key="7">
    <source>
        <dbReference type="Proteomes" id="UP001338582"/>
    </source>
</evidence>
<keyword evidence="2" id="KW-0813">Transport</keyword>
<dbReference type="SUPFAM" id="SSF48371">
    <property type="entry name" value="ARM repeat"/>
    <property type="match status" value="1"/>
</dbReference>
<dbReference type="PANTHER" id="PTHR10997">
    <property type="entry name" value="IMPORTIN-7, 8, 11"/>
    <property type="match status" value="1"/>
</dbReference>
<evidence type="ECO:0000256" key="3">
    <source>
        <dbReference type="ARBA" id="ARBA00023242"/>
    </source>
</evidence>
<organism evidence="6 7">
    <name type="scientific">Australozyma saopauloensis</name>
    <dbReference type="NCBI Taxonomy" id="291208"/>
    <lineage>
        <taxon>Eukaryota</taxon>
        <taxon>Fungi</taxon>
        <taxon>Dikarya</taxon>
        <taxon>Ascomycota</taxon>
        <taxon>Saccharomycotina</taxon>
        <taxon>Pichiomycetes</taxon>
        <taxon>Metschnikowiaceae</taxon>
        <taxon>Australozyma</taxon>
    </lineage>
</organism>
<dbReference type="PANTHER" id="PTHR10997:SF9">
    <property type="entry name" value="IMPORTIN-9"/>
    <property type="match status" value="1"/>
</dbReference>
<dbReference type="PROSITE" id="PS50166">
    <property type="entry name" value="IMPORTIN_B_NT"/>
    <property type="match status" value="1"/>
</dbReference>
<dbReference type="EMBL" id="CP138900">
    <property type="protein sequence ID" value="WPK27646.1"/>
    <property type="molecule type" value="Genomic_DNA"/>
</dbReference>
<keyword evidence="7" id="KW-1185">Reference proteome</keyword>
<feature type="region of interest" description="Disordered" evidence="4">
    <location>
        <begin position="944"/>
        <end position="967"/>
    </location>
</feature>
<dbReference type="InterPro" id="IPR011989">
    <property type="entry name" value="ARM-like"/>
</dbReference>
<name>A0AAX4HGW7_9ASCO</name>
<dbReference type="GO" id="GO:0031267">
    <property type="term" value="F:small GTPase binding"/>
    <property type="evidence" value="ECO:0007669"/>
    <property type="project" value="InterPro"/>
</dbReference>
<dbReference type="AlphaFoldDB" id="A0AAX4HGW7"/>
<evidence type="ECO:0000313" key="6">
    <source>
        <dbReference type="EMBL" id="WPK27646.1"/>
    </source>
</evidence>
<protein>
    <recommendedName>
        <fullName evidence="5">Importin N-terminal domain-containing protein</fullName>
    </recommendedName>
</protein>
<dbReference type="InterPro" id="IPR001494">
    <property type="entry name" value="Importin-beta_N"/>
</dbReference>
<dbReference type="GO" id="GO:0005829">
    <property type="term" value="C:cytosol"/>
    <property type="evidence" value="ECO:0007669"/>
    <property type="project" value="TreeGrafter"/>
</dbReference>
<keyword evidence="3" id="KW-0539">Nucleus</keyword>
<dbReference type="GeneID" id="88176103"/>
<accession>A0AAX4HGW7</accession>
<dbReference type="KEGG" id="asau:88176103"/>
<evidence type="ECO:0000256" key="4">
    <source>
        <dbReference type="SAM" id="MobiDB-lite"/>
    </source>
</evidence>